<dbReference type="Proteomes" id="UP000198596">
    <property type="component" value="Unassembled WGS sequence"/>
</dbReference>
<reference evidence="2" key="1">
    <citation type="submission" date="2016-10" db="EMBL/GenBank/DDBJ databases">
        <authorList>
            <person name="Varghese N."/>
            <person name="Submissions S."/>
        </authorList>
    </citation>
    <scope>NUCLEOTIDE SEQUENCE [LARGE SCALE GENOMIC DNA]</scope>
    <source>
        <strain evidence="2">CGMCC 1.9227</strain>
    </source>
</reference>
<dbReference type="EMBL" id="FONQ01000003">
    <property type="protein sequence ID" value="SFE67580.1"/>
    <property type="molecule type" value="Genomic_DNA"/>
</dbReference>
<protein>
    <submittedName>
        <fullName evidence="1">DNA polymerase-3 subunit epsilon</fullName>
    </submittedName>
</protein>
<keyword evidence="2" id="KW-1185">Reference proteome</keyword>
<evidence type="ECO:0000313" key="2">
    <source>
        <dbReference type="Proteomes" id="UP000198596"/>
    </source>
</evidence>
<gene>
    <name evidence="1" type="ORF">SAMN04488131_10371</name>
</gene>
<dbReference type="RefSeq" id="WP_244281748.1">
    <property type="nucleotide sequence ID" value="NZ_FONQ01000003.1"/>
</dbReference>
<organism evidence="1 2">
    <name type="scientific">Flavobacterium xueshanense</name>
    <dbReference type="NCBI Taxonomy" id="935223"/>
    <lineage>
        <taxon>Bacteria</taxon>
        <taxon>Pseudomonadati</taxon>
        <taxon>Bacteroidota</taxon>
        <taxon>Flavobacteriia</taxon>
        <taxon>Flavobacteriales</taxon>
        <taxon>Flavobacteriaceae</taxon>
        <taxon>Flavobacterium</taxon>
    </lineage>
</organism>
<evidence type="ECO:0000313" key="1">
    <source>
        <dbReference type="EMBL" id="SFE67580.1"/>
    </source>
</evidence>
<name>A0A1I2CIN4_9FLAO</name>
<sequence length="102" mass="11962">MPDVDIHNEKVENAIQSLRRSRTSFAMIDKGRTTDERSCICVENTHFYGVGYITSDIAIADPAEIKDYVTLYKRNQYIMGLIYKYVENNPRKIFTIQKQYDE</sequence>
<dbReference type="STRING" id="935223.SAMN04488131_10371"/>
<accession>A0A1I2CIN4</accession>
<proteinExistence type="predicted"/>
<dbReference type="AlphaFoldDB" id="A0A1I2CIN4"/>